<dbReference type="EMBL" id="MU006241">
    <property type="protein sequence ID" value="KAF2820412.1"/>
    <property type="molecule type" value="Genomic_DNA"/>
</dbReference>
<protein>
    <recommendedName>
        <fullName evidence="2">BTB domain-containing protein</fullName>
    </recommendedName>
</protein>
<evidence type="ECO:0000256" key="1">
    <source>
        <dbReference type="SAM" id="MobiDB-lite"/>
    </source>
</evidence>
<evidence type="ECO:0000313" key="3">
    <source>
        <dbReference type="EMBL" id="KAF2820412.1"/>
    </source>
</evidence>
<feature type="region of interest" description="Disordered" evidence="1">
    <location>
        <begin position="1"/>
        <end position="27"/>
    </location>
</feature>
<gene>
    <name evidence="3" type="ORF">CC86DRAFT_387440</name>
</gene>
<proteinExistence type="predicted"/>
<organism evidence="3 4">
    <name type="scientific">Ophiobolus disseminans</name>
    <dbReference type="NCBI Taxonomy" id="1469910"/>
    <lineage>
        <taxon>Eukaryota</taxon>
        <taxon>Fungi</taxon>
        <taxon>Dikarya</taxon>
        <taxon>Ascomycota</taxon>
        <taxon>Pezizomycotina</taxon>
        <taxon>Dothideomycetes</taxon>
        <taxon>Pleosporomycetidae</taxon>
        <taxon>Pleosporales</taxon>
        <taxon>Pleosporineae</taxon>
        <taxon>Phaeosphaeriaceae</taxon>
        <taxon>Ophiobolus</taxon>
    </lineage>
</organism>
<dbReference type="InterPro" id="IPR000210">
    <property type="entry name" value="BTB/POZ_dom"/>
</dbReference>
<reference evidence="3" key="1">
    <citation type="journal article" date="2020" name="Stud. Mycol.">
        <title>101 Dothideomycetes genomes: a test case for predicting lifestyles and emergence of pathogens.</title>
        <authorList>
            <person name="Haridas S."/>
            <person name="Albert R."/>
            <person name="Binder M."/>
            <person name="Bloem J."/>
            <person name="Labutti K."/>
            <person name="Salamov A."/>
            <person name="Andreopoulos B."/>
            <person name="Baker S."/>
            <person name="Barry K."/>
            <person name="Bills G."/>
            <person name="Bluhm B."/>
            <person name="Cannon C."/>
            <person name="Castanera R."/>
            <person name="Culley D."/>
            <person name="Daum C."/>
            <person name="Ezra D."/>
            <person name="Gonzalez J."/>
            <person name="Henrissat B."/>
            <person name="Kuo A."/>
            <person name="Liang C."/>
            <person name="Lipzen A."/>
            <person name="Lutzoni F."/>
            <person name="Magnuson J."/>
            <person name="Mondo S."/>
            <person name="Nolan M."/>
            <person name="Ohm R."/>
            <person name="Pangilinan J."/>
            <person name="Park H.-J."/>
            <person name="Ramirez L."/>
            <person name="Alfaro M."/>
            <person name="Sun H."/>
            <person name="Tritt A."/>
            <person name="Yoshinaga Y."/>
            <person name="Zwiers L.-H."/>
            <person name="Turgeon B."/>
            <person name="Goodwin S."/>
            <person name="Spatafora J."/>
            <person name="Crous P."/>
            <person name="Grigoriev I."/>
        </authorList>
    </citation>
    <scope>NUCLEOTIDE SEQUENCE</scope>
    <source>
        <strain evidence="3">CBS 113818</strain>
    </source>
</reference>
<dbReference type="SUPFAM" id="SSF54695">
    <property type="entry name" value="POZ domain"/>
    <property type="match status" value="1"/>
</dbReference>
<name>A0A6A6ZH13_9PLEO</name>
<dbReference type="Pfam" id="PF00651">
    <property type="entry name" value="BTB"/>
    <property type="match status" value="1"/>
</dbReference>
<dbReference type="Gene3D" id="3.30.710.10">
    <property type="entry name" value="Potassium Channel Kv1.1, Chain A"/>
    <property type="match status" value="1"/>
</dbReference>
<sequence length="254" mass="28725">MASTAQSANPATLRQEPIPCLHRPPKPPPNAFDTVITVVIGPEGSEKKYQIYRGLLCFHSKYIDRMLNGGFKEAGLGVLHLGDVDHEDFQNFFYWLNTGIVACGDHPKLDNHKFFAKIVKAYIFADYHAVQAYNNALLDYLCLDVEANHTLSMRGTHQIYTNITENDPLRKLLVDIITESCSFKSMTKDAAKRYHKQFLLDTVLAFNDKKIVVGAVGFERSIWTSSMRARFSEQYHDHSDPEDRPVPDASTNTA</sequence>
<dbReference type="PROSITE" id="PS50097">
    <property type="entry name" value="BTB"/>
    <property type="match status" value="1"/>
</dbReference>
<evidence type="ECO:0000259" key="2">
    <source>
        <dbReference type="PROSITE" id="PS50097"/>
    </source>
</evidence>
<dbReference type="OrthoDB" id="3798088at2759"/>
<feature type="compositionally biased region" description="Basic and acidic residues" evidence="1">
    <location>
        <begin position="234"/>
        <end position="246"/>
    </location>
</feature>
<dbReference type="InterPro" id="IPR011333">
    <property type="entry name" value="SKP1/BTB/POZ_sf"/>
</dbReference>
<accession>A0A6A6ZH13</accession>
<dbReference type="AlphaFoldDB" id="A0A6A6ZH13"/>
<keyword evidence="4" id="KW-1185">Reference proteome</keyword>
<dbReference type="PANTHER" id="PTHR47843:SF2">
    <property type="entry name" value="BTB DOMAIN-CONTAINING PROTEIN"/>
    <property type="match status" value="1"/>
</dbReference>
<feature type="compositionally biased region" description="Polar residues" evidence="1">
    <location>
        <begin position="1"/>
        <end position="12"/>
    </location>
</feature>
<feature type="region of interest" description="Disordered" evidence="1">
    <location>
        <begin position="234"/>
        <end position="254"/>
    </location>
</feature>
<evidence type="ECO:0000313" key="4">
    <source>
        <dbReference type="Proteomes" id="UP000799424"/>
    </source>
</evidence>
<dbReference type="PANTHER" id="PTHR47843">
    <property type="entry name" value="BTB DOMAIN-CONTAINING PROTEIN-RELATED"/>
    <property type="match status" value="1"/>
</dbReference>
<dbReference type="Proteomes" id="UP000799424">
    <property type="component" value="Unassembled WGS sequence"/>
</dbReference>
<feature type="domain" description="BTB" evidence="2">
    <location>
        <begin position="32"/>
        <end position="105"/>
    </location>
</feature>